<feature type="transmembrane region" description="Helical" evidence="7">
    <location>
        <begin position="60"/>
        <end position="85"/>
    </location>
</feature>
<dbReference type="AlphaFoldDB" id="A0A0G1MK92"/>
<feature type="transmembrane region" description="Helical" evidence="7">
    <location>
        <begin position="6"/>
        <end position="25"/>
    </location>
</feature>
<evidence type="ECO:0000256" key="6">
    <source>
        <dbReference type="ARBA" id="ARBA00023136"/>
    </source>
</evidence>
<comment type="similarity">
    <text evidence="2">Belongs to the DoxX family.</text>
</comment>
<comment type="subcellular location">
    <subcellularLocation>
        <location evidence="1">Cell membrane</location>
        <topology evidence="1">Multi-pass membrane protein</topology>
    </subcellularLocation>
</comment>
<dbReference type="PANTHER" id="PTHR33452:SF1">
    <property type="entry name" value="INNER MEMBRANE PROTEIN YPHA-RELATED"/>
    <property type="match status" value="1"/>
</dbReference>
<keyword evidence="5 7" id="KW-1133">Transmembrane helix</keyword>
<comment type="caution">
    <text evidence="8">The sequence shown here is derived from an EMBL/GenBank/DDBJ whole genome shotgun (WGS) entry which is preliminary data.</text>
</comment>
<dbReference type="EMBL" id="LCJR01000023">
    <property type="protein sequence ID" value="KKT81232.1"/>
    <property type="molecule type" value="Genomic_DNA"/>
</dbReference>
<keyword evidence="3" id="KW-1003">Cell membrane</keyword>
<evidence type="ECO:0000313" key="8">
    <source>
        <dbReference type="EMBL" id="KKT81232.1"/>
    </source>
</evidence>
<name>A0A0G1MK92_9BACT</name>
<evidence type="ECO:0000256" key="7">
    <source>
        <dbReference type="SAM" id="Phobius"/>
    </source>
</evidence>
<evidence type="ECO:0000256" key="4">
    <source>
        <dbReference type="ARBA" id="ARBA00022692"/>
    </source>
</evidence>
<keyword evidence="4 7" id="KW-0812">Transmembrane</keyword>
<keyword evidence="6 7" id="KW-0472">Membrane</keyword>
<dbReference type="GO" id="GO:0005886">
    <property type="term" value="C:plasma membrane"/>
    <property type="evidence" value="ECO:0007669"/>
    <property type="project" value="UniProtKB-SubCell"/>
</dbReference>
<dbReference type="InterPro" id="IPR051907">
    <property type="entry name" value="DoxX-like_oxidoreductase"/>
</dbReference>
<reference evidence="8 9" key="1">
    <citation type="journal article" date="2015" name="Nature">
        <title>rRNA introns, odd ribosomes, and small enigmatic genomes across a large radiation of phyla.</title>
        <authorList>
            <person name="Brown C.T."/>
            <person name="Hug L.A."/>
            <person name="Thomas B.C."/>
            <person name="Sharon I."/>
            <person name="Castelle C.J."/>
            <person name="Singh A."/>
            <person name="Wilkins M.J."/>
            <person name="Williams K.H."/>
            <person name="Banfield J.F."/>
        </authorList>
    </citation>
    <scope>NUCLEOTIDE SEQUENCE [LARGE SCALE GENOMIC DNA]</scope>
</reference>
<sequence length="118" mass="12672">MYLSIGYANYGFWVLGAVVGIIFIVHGFPKIKNPKGIAAVYKAPSVVGLFHGLAEVVGGALLIIGFCVQGAAMVLGLIMIGAIYFKVVRWNTNFVSRDNTGWELDLVLWAACVALLLV</sequence>
<evidence type="ECO:0000256" key="3">
    <source>
        <dbReference type="ARBA" id="ARBA00022475"/>
    </source>
</evidence>
<accession>A0A0G1MK92</accession>
<evidence type="ECO:0000256" key="1">
    <source>
        <dbReference type="ARBA" id="ARBA00004651"/>
    </source>
</evidence>
<evidence type="ECO:0000313" key="9">
    <source>
        <dbReference type="Proteomes" id="UP000034032"/>
    </source>
</evidence>
<dbReference type="PANTHER" id="PTHR33452">
    <property type="entry name" value="OXIDOREDUCTASE CATD-RELATED"/>
    <property type="match status" value="1"/>
</dbReference>
<organism evidence="8 9">
    <name type="scientific">Candidatus Yanofskybacteria bacterium GW2011_GWA2_44_9</name>
    <dbReference type="NCBI Taxonomy" id="1619025"/>
    <lineage>
        <taxon>Bacteria</taxon>
        <taxon>Candidatus Yanofskyibacteriota</taxon>
    </lineage>
</organism>
<proteinExistence type="inferred from homology"/>
<dbReference type="InterPro" id="IPR032808">
    <property type="entry name" value="DoxX"/>
</dbReference>
<gene>
    <name evidence="8" type="ORF">UW79_C0023G0005</name>
</gene>
<dbReference type="Proteomes" id="UP000034032">
    <property type="component" value="Unassembled WGS sequence"/>
</dbReference>
<dbReference type="Pfam" id="PF07681">
    <property type="entry name" value="DoxX"/>
    <property type="match status" value="1"/>
</dbReference>
<evidence type="ECO:0000256" key="5">
    <source>
        <dbReference type="ARBA" id="ARBA00022989"/>
    </source>
</evidence>
<protein>
    <submittedName>
        <fullName evidence="8">DoxX</fullName>
    </submittedName>
</protein>
<evidence type="ECO:0000256" key="2">
    <source>
        <dbReference type="ARBA" id="ARBA00006679"/>
    </source>
</evidence>